<dbReference type="Pfam" id="PF09827">
    <property type="entry name" value="CRISPR_Cas2"/>
    <property type="match status" value="1"/>
</dbReference>
<evidence type="ECO:0000256" key="1">
    <source>
        <dbReference type="ARBA" id="ARBA00001946"/>
    </source>
</evidence>
<proteinExistence type="inferred from homology"/>
<accession>E0UML6</accession>
<comment type="function">
    <text evidence="9">CRISPR (clustered regularly interspaced short palindromic repeat), is an adaptive immune system that provides protection against mobile genetic elements (viruses, transposable elements and conjugative plasmids). CRISPR clusters contain sequences complementary to antecedent mobile elements and target invading nucleic acids. CRISPR clusters are transcribed and processed into CRISPR RNA (crRNA). Functions as a ssRNA-specific endoribonuclease. Involved in the integration of spacer DNA into the CRISPR cassette.</text>
</comment>
<evidence type="ECO:0000256" key="2">
    <source>
        <dbReference type="ARBA" id="ARBA00009959"/>
    </source>
</evidence>
<dbReference type="Gene3D" id="3.30.70.240">
    <property type="match status" value="1"/>
</dbReference>
<dbReference type="GO" id="GO:0004521">
    <property type="term" value="F:RNA endonuclease activity"/>
    <property type="evidence" value="ECO:0007669"/>
    <property type="project" value="UniProtKB-UniRule"/>
</dbReference>
<dbReference type="EMBL" id="CP002200">
    <property type="protein sequence ID" value="ADN18196.1"/>
    <property type="molecule type" value="Genomic_DNA"/>
</dbReference>
<dbReference type="GO" id="GO:0043571">
    <property type="term" value="P:maintenance of CRISPR repeat elements"/>
    <property type="evidence" value="ECO:0007669"/>
    <property type="project" value="UniProtKB-UniRule"/>
</dbReference>
<keyword evidence="7 9" id="KW-0460">Magnesium</keyword>
<dbReference type="EC" id="3.1.-.-" evidence="9"/>
<evidence type="ECO:0000256" key="3">
    <source>
        <dbReference type="ARBA" id="ARBA00022722"/>
    </source>
</evidence>
<dbReference type="PIRSF" id="PIRSF032582">
    <property type="entry name" value="Cas2"/>
    <property type="match status" value="1"/>
</dbReference>
<keyword evidence="5 9" id="KW-0255">Endonuclease</keyword>
<protein>
    <recommendedName>
        <fullName evidence="9">CRISPR-associated endoribonuclease Cas2</fullName>
        <ecNumber evidence="9">3.1.-.-</ecNumber>
    </recommendedName>
</protein>
<evidence type="ECO:0000313" key="12">
    <source>
        <dbReference type="Proteomes" id="UP000008206"/>
    </source>
</evidence>
<dbReference type="RefSeq" id="WP_013334942.1">
    <property type="nucleotide sequence ID" value="NC_014534.1"/>
</dbReference>
<dbReference type="HOGENOM" id="CLU_161124_3_0_3"/>
<geneLocation type="plasmid" evidence="11 12">
    <name>Cy782202</name>
</geneLocation>
<dbReference type="CDD" id="cd09725">
    <property type="entry name" value="Cas2_I_II_III"/>
    <property type="match status" value="1"/>
</dbReference>
<dbReference type="Proteomes" id="UP000008206">
    <property type="component" value="Plasmid Cy782202"/>
</dbReference>
<reference evidence="12" key="1">
    <citation type="journal article" date="2011" name="MBio">
        <title>Novel metabolic attributes of the genus Cyanothece, comprising a group of unicellular nitrogen-fixing Cyanobacteria.</title>
        <authorList>
            <person name="Bandyopadhyay A."/>
            <person name="Elvitigala T."/>
            <person name="Welsh E."/>
            <person name="Stockel J."/>
            <person name="Liberton M."/>
            <person name="Min H."/>
            <person name="Sherman L.A."/>
            <person name="Pakrasi H.B."/>
        </authorList>
    </citation>
    <scope>NUCLEOTIDE SEQUENCE [LARGE SCALE GENOMIC DNA]</scope>
    <source>
        <strain evidence="12">PCC 7822</strain>
        <plasmid evidence="12">Cy782202</plasmid>
    </source>
</reference>
<keyword evidence="4 9" id="KW-0479">Metal-binding</keyword>
<sequence length="96" mass="11346">MTNKTLYLVCYDIVQDSRRNRVSKLLEAYGCRVQKSVFEILAAKSQYDKLKHKLEKMLNLDEDQLRFYIIPEHSRSKTLILGIQPDFYVDDTAFII</sequence>
<dbReference type="AlphaFoldDB" id="E0UML6"/>
<comment type="cofactor">
    <cofactor evidence="1 9">
        <name>Mg(2+)</name>
        <dbReference type="ChEBI" id="CHEBI:18420"/>
    </cofactor>
</comment>
<evidence type="ECO:0000313" key="11">
    <source>
        <dbReference type="EMBL" id="ADN18196.1"/>
    </source>
</evidence>
<evidence type="ECO:0000256" key="6">
    <source>
        <dbReference type="ARBA" id="ARBA00022801"/>
    </source>
</evidence>
<dbReference type="NCBIfam" id="TIGR01573">
    <property type="entry name" value="cas2"/>
    <property type="match status" value="1"/>
</dbReference>
<keyword evidence="11" id="KW-0614">Plasmid</keyword>
<dbReference type="HAMAP" id="MF_01471">
    <property type="entry name" value="Cas2"/>
    <property type="match status" value="1"/>
</dbReference>
<evidence type="ECO:0000256" key="8">
    <source>
        <dbReference type="ARBA" id="ARBA00023118"/>
    </source>
</evidence>
<comment type="subunit">
    <text evidence="9">Homodimer, forms a heterotetramer with a Cas1 homodimer.</text>
</comment>
<dbReference type="PANTHER" id="PTHR34405:SF3">
    <property type="entry name" value="CRISPR-ASSOCIATED ENDORIBONUCLEASE CAS2 3"/>
    <property type="match status" value="1"/>
</dbReference>
<comment type="similarity">
    <text evidence="2 9 10">Belongs to the CRISPR-associated endoribonuclease Cas2 protein family.</text>
</comment>
<evidence type="ECO:0000256" key="10">
    <source>
        <dbReference type="PIRNR" id="PIRNR032582"/>
    </source>
</evidence>
<evidence type="ECO:0000256" key="5">
    <source>
        <dbReference type="ARBA" id="ARBA00022759"/>
    </source>
</evidence>
<dbReference type="OrthoDB" id="9798176at2"/>
<keyword evidence="6 9" id="KW-0378">Hydrolase</keyword>
<dbReference type="GO" id="GO:0016787">
    <property type="term" value="F:hydrolase activity"/>
    <property type="evidence" value="ECO:0007669"/>
    <property type="project" value="UniProtKB-KW"/>
</dbReference>
<dbReference type="KEGG" id="cyj:Cyan7822_6412"/>
<name>E0UML6_GLOV7</name>
<dbReference type="GO" id="GO:0051607">
    <property type="term" value="P:defense response to virus"/>
    <property type="evidence" value="ECO:0007669"/>
    <property type="project" value="UniProtKB-UniRule"/>
</dbReference>
<keyword evidence="12" id="KW-1185">Reference proteome</keyword>
<evidence type="ECO:0000256" key="4">
    <source>
        <dbReference type="ARBA" id="ARBA00022723"/>
    </source>
</evidence>
<evidence type="ECO:0000256" key="9">
    <source>
        <dbReference type="HAMAP-Rule" id="MF_01471"/>
    </source>
</evidence>
<dbReference type="GO" id="GO:0046872">
    <property type="term" value="F:metal ion binding"/>
    <property type="evidence" value="ECO:0007669"/>
    <property type="project" value="UniProtKB-UniRule"/>
</dbReference>
<keyword evidence="8 9" id="KW-0051">Antiviral defense</keyword>
<keyword evidence="3 9" id="KW-0540">Nuclease</keyword>
<evidence type="ECO:0000256" key="7">
    <source>
        <dbReference type="ARBA" id="ARBA00022842"/>
    </source>
</evidence>
<organism evidence="11 12">
    <name type="scientific">Gloeothece verrucosa (strain PCC 7822)</name>
    <name type="common">Cyanothece sp. (strain PCC 7822)</name>
    <dbReference type="NCBI Taxonomy" id="497965"/>
    <lineage>
        <taxon>Bacteria</taxon>
        <taxon>Bacillati</taxon>
        <taxon>Cyanobacteriota</taxon>
        <taxon>Cyanophyceae</taxon>
        <taxon>Oscillatoriophycideae</taxon>
        <taxon>Chroococcales</taxon>
        <taxon>Aphanothecaceae</taxon>
        <taxon>Gloeothece</taxon>
        <taxon>Gloeothece verrucosa</taxon>
    </lineage>
</organism>
<feature type="binding site" evidence="9">
    <location>
        <position position="12"/>
    </location>
    <ligand>
        <name>Mg(2+)</name>
        <dbReference type="ChEBI" id="CHEBI:18420"/>
        <note>catalytic</note>
    </ligand>
</feature>
<dbReference type="InterPro" id="IPR019199">
    <property type="entry name" value="Virulence_VapD/CRISPR_Cas2"/>
</dbReference>
<dbReference type="SUPFAM" id="SSF143430">
    <property type="entry name" value="TTP0101/SSO1404-like"/>
    <property type="match status" value="1"/>
</dbReference>
<dbReference type="InterPro" id="IPR021127">
    <property type="entry name" value="CRISPR_associated_Cas2"/>
</dbReference>
<gene>
    <name evidence="9" type="primary">cas2</name>
    <name evidence="11" type="ordered locus">Cyan7822_6412</name>
</gene>
<dbReference type="PANTHER" id="PTHR34405">
    <property type="entry name" value="CRISPR-ASSOCIATED ENDORIBONUCLEASE CAS2"/>
    <property type="match status" value="1"/>
</dbReference>